<proteinExistence type="predicted"/>
<protein>
    <submittedName>
        <fullName evidence="1">Uncharacterized protein</fullName>
    </submittedName>
</protein>
<accession>A0A5C6VC76</accession>
<dbReference type="OrthoDB" id="3199595at2"/>
<evidence type="ECO:0000313" key="2">
    <source>
        <dbReference type="Proteomes" id="UP000321363"/>
    </source>
</evidence>
<sequence>MVEYQMVNADIWNDPILEMTAQEKYFYLYLLTNRHVNRIGIYRISRKLMACQSGYSVEDVTSLMERFMNHHKLICYNPETYELAIKNWGKHIKLKGGKRSIISELEQVKDLSLISYVSGSIHKEEIRRLYESFCN</sequence>
<evidence type="ECO:0000313" key="1">
    <source>
        <dbReference type="EMBL" id="TXC82206.1"/>
    </source>
</evidence>
<dbReference type="RefSeq" id="WP_146950632.1">
    <property type="nucleotide sequence ID" value="NZ_VOQF01000021.1"/>
</dbReference>
<name>A0A5C6VC76_9BACI</name>
<comment type="caution">
    <text evidence="1">The sequence shown here is derived from an EMBL/GenBank/DDBJ whole genome shotgun (WGS) entry which is preliminary data.</text>
</comment>
<reference evidence="1 2" key="1">
    <citation type="journal article" date="2005" name="Int. J. Syst. Evol. Microbiol.">
        <title>Bacillus litoralis sp. nov., isolated from a tidal flat of the Yellow Sea in Korea.</title>
        <authorList>
            <person name="Yoon J.H."/>
            <person name="Oh T.K."/>
        </authorList>
    </citation>
    <scope>NUCLEOTIDE SEQUENCE [LARGE SCALE GENOMIC DNA]</scope>
    <source>
        <strain evidence="1 2">SW-211</strain>
    </source>
</reference>
<dbReference type="Proteomes" id="UP000321363">
    <property type="component" value="Unassembled WGS sequence"/>
</dbReference>
<organism evidence="1 2">
    <name type="scientific">Metabacillus litoralis</name>
    <dbReference type="NCBI Taxonomy" id="152268"/>
    <lineage>
        <taxon>Bacteria</taxon>
        <taxon>Bacillati</taxon>
        <taxon>Bacillota</taxon>
        <taxon>Bacilli</taxon>
        <taxon>Bacillales</taxon>
        <taxon>Bacillaceae</taxon>
        <taxon>Metabacillus</taxon>
    </lineage>
</organism>
<keyword evidence="2" id="KW-1185">Reference proteome</keyword>
<dbReference type="AlphaFoldDB" id="A0A5C6VC76"/>
<dbReference type="EMBL" id="VOQF01000021">
    <property type="protein sequence ID" value="TXC82206.1"/>
    <property type="molecule type" value="Genomic_DNA"/>
</dbReference>
<gene>
    <name evidence="1" type="ORF">FS935_21145</name>
</gene>